<feature type="compositionally biased region" description="Polar residues" evidence="1">
    <location>
        <begin position="1"/>
        <end position="16"/>
    </location>
</feature>
<dbReference type="Proteomes" id="UP001163046">
    <property type="component" value="Unassembled WGS sequence"/>
</dbReference>
<feature type="region of interest" description="Disordered" evidence="1">
    <location>
        <begin position="1"/>
        <end position="53"/>
    </location>
</feature>
<reference evidence="2" key="1">
    <citation type="submission" date="2023-01" db="EMBL/GenBank/DDBJ databases">
        <title>Genome assembly of the deep-sea coral Lophelia pertusa.</title>
        <authorList>
            <person name="Herrera S."/>
            <person name="Cordes E."/>
        </authorList>
    </citation>
    <scope>NUCLEOTIDE SEQUENCE</scope>
    <source>
        <strain evidence="2">USNM1676648</strain>
        <tissue evidence="2">Polyp</tissue>
    </source>
</reference>
<evidence type="ECO:0000313" key="2">
    <source>
        <dbReference type="EMBL" id="KAJ7373495.1"/>
    </source>
</evidence>
<protein>
    <submittedName>
        <fullName evidence="2">Uncharacterized protein</fullName>
    </submittedName>
</protein>
<sequence length="263" mass="28476">MKKYTGNGQALLNRNPTGLIPSAIDRFSSKPSSSFGDTTRFTSSNPSLTSGRHSPVYVAVPVDRPPVKLKAKTRAIAQDTIDVSTINELRSKLLNVDDSGTLVTYALQNQDDDERPAPSSSESEKDATEHAPRRRNEANGVTMATGLIPWEDESIQHVGFVTGKHGRRSQSPVICPGIVQIGAGLEEEAPNSKRSPTLYRAPRSPPRGQEPGPGPAPSKISLTFQFDTGASPREQSCSPPQRAPPVFPPQLKNFFRPHGAPHR</sequence>
<evidence type="ECO:0000256" key="1">
    <source>
        <dbReference type="SAM" id="MobiDB-lite"/>
    </source>
</evidence>
<keyword evidence="3" id="KW-1185">Reference proteome</keyword>
<name>A0A9W9Z208_9CNID</name>
<feature type="region of interest" description="Disordered" evidence="1">
    <location>
        <begin position="108"/>
        <end position="140"/>
    </location>
</feature>
<feature type="compositionally biased region" description="Basic and acidic residues" evidence="1">
    <location>
        <begin position="122"/>
        <end position="137"/>
    </location>
</feature>
<organism evidence="2 3">
    <name type="scientific">Desmophyllum pertusum</name>
    <dbReference type="NCBI Taxonomy" id="174260"/>
    <lineage>
        <taxon>Eukaryota</taxon>
        <taxon>Metazoa</taxon>
        <taxon>Cnidaria</taxon>
        <taxon>Anthozoa</taxon>
        <taxon>Hexacorallia</taxon>
        <taxon>Scleractinia</taxon>
        <taxon>Caryophylliina</taxon>
        <taxon>Caryophylliidae</taxon>
        <taxon>Desmophyllum</taxon>
    </lineage>
</organism>
<proteinExistence type="predicted"/>
<dbReference type="EMBL" id="MU826830">
    <property type="protein sequence ID" value="KAJ7373495.1"/>
    <property type="molecule type" value="Genomic_DNA"/>
</dbReference>
<comment type="caution">
    <text evidence="2">The sequence shown here is derived from an EMBL/GenBank/DDBJ whole genome shotgun (WGS) entry which is preliminary data.</text>
</comment>
<dbReference type="OrthoDB" id="6003310at2759"/>
<accession>A0A9W9Z208</accession>
<evidence type="ECO:0000313" key="3">
    <source>
        <dbReference type="Proteomes" id="UP001163046"/>
    </source>
</evidence>
<feature type="compositionally biased region" description="Polar residues" evidence="1">
    <location>
        <begin position="29"/>
        <end position="52"/>
    </location>
</feature>
<feature type="compositionally biased region" description="Polar residues" evidence="1">
    <location>
        <begin position="220"/>
        <end position="238"/>
    </location>
</feature>
<gene>
    <name evidence="2" type="ORF">OS493_011092</name>
</gene>
<dbReference type="AlphaFoldDB" id="A0A9W9Z208"/>
<feature type="region of interest" description="Disordered" evidence="1">
    <location>
        <begin position="186"/>
        <end position="263"/>
    </location>
</feature>